<name>A0A7C3HTI5_MEIRU</name>
<dbReference type="AlphaFoldDB" id="A0A7C3HTI5"/>
<dbReference type="InterPro" id="IPR025048">
    <property type="entry name" value="DUF3987"/>
</dbReference>
<comment type="caution">
    <text evidence="2">The sequence shown here is derived from an EMBL/GenBank/DDBJ whole genome shotgun (WGS) entry which is preliminary data.</text>
</comment>
<dbReference type="EMBL" id="DSWI01000011">
    <property type="protein sequence ID" value="HFG19859.1"/>
    <property type="molecule type" value="Genomic_DNA"/>
</dbReference>
<dbReference type="Pfam" id="PF13148">
    <property type="entry name" value="DUF3987"/>
    <property type="match status" value="1"/>
</dbReference>
<evidence type="ECO:0000313" key="2">
    <source>
        <dbReference type="EMBL" id="HFG19859.1"/>
    </source>
</evidence>
<keyword evidence="1" id="KW-0175">Coiled coil</keyword>
<gene>
    <name evidence="2" type="ORF">ENS82_03935</name>
</gene>
<protein>
    <submittedName>
        <fullName evidence="2">DUF3987 domain-containing protein</fullName>
    </submittedName>
</protein>
<accession>A0A7C3HTI5</accession>
<feature type="coiled-coil region" evidence="1">
    <location>
        <begin position="121"/>
        <end position="148"/>
    </location>
</feature>
<proteinExistence type="predicted"/>
<organism evidence="2">
    <name type="scientific">Meiothermus ruber</name>
    <dbReference type="NCBI Taxonomy" id="277"/>
    <lineage>
        <taxon>Bacteria</taxon>
        <taxon>Thermotogati</taxon>
        <taxon>Deinococcota</taxon>
        <taxon>Deinococci</taxon>
        <taxon>Thermales</taxon>
        <taxon>Thermaceae</taxon>
        <taxon>Meiothermus</taxon>
    </lineage>
</organism>
<evidence type="ECO:0000256" key="1">
    <source>
        <dbReference type="SAM" id="Coils"/>
    </source>
</evidence>
<sequence length="479" mass="54129">MSEPIKKLLHEAPEVMPEQVWPEPEPLDTAARLTPWPAGMILPPDIEDFGLAFADRLCVAPAPVMLAMLTTITAVTNGQVWIEPDQDNPTWREPTALWLAVVMGVSTGKTPILKAALSPVWEIEKELREKHEEALAEYEAELARWEAAKRGERGPKPKRPIPKRLLAQDTTREALSDLLGNNPGILAYHDELSGLFVEWNREEKKKDRAFYLASYNATPTPIDRVIRGYMFVERPVLSLIGFIQPGPFRERVLEAQNGDGKGADGLLQRFIVVTAQERPWQDDRPAIRAELRTRYHLLVARIWDMLQAGGEKTLRFDPEAQALWYQWENQTRRAMENPDHPEAWKALLGKRMGLTARLAAVLAATWEEYGPVSVATLKRAIALVRWLEPHARRIWHRALSGNDEPVIKLARKLQSGVLEVAGKRLETFTERDITRNQVAGIALVGEARRVLASLVEAGWLIQDGKTYRVNPRVKEVGDV</sequence>
<reference evidence="2" key="1">
    <citation type="journal article" date="2020" name="mSystems">
        <title>Genome- and Community-Level Interaction Insights into Carbon Utilization and Element Cycling Functions of Hydrothermarchaeota in Hydrothermal Sediment.</title>
        <authorList>
            <person name="Zhou Z."/>
            <person name="Liu Y."/>
            <person name="Xu W."/>
            <person name="Pan J."/>
            <person name="Luo Z.H."/>
            <person name="Li M."/>
        </authorList>
    </citation>
    <scope>NUCLEOTIDE SEQUENCE [LARGE SCALE GENOMIC DNA]</scope>
    <source>
        <strain evidence="2">SpSt-524</strain>
    </source>
</reference>